<feature type="domain" description="Helicase C-terminal" evidence="20">
    <location>
        <begin position="561"/>
        <end position="721"/>
    </location>
</feature>
<dbReference type="OrthoDB" id="448448at2759"/>
<feature type="domain" description="Helicase ATP-binding" evidence="19">
    <location>
        <begin position="238"/>
        <end position="415"/>
    </location>
</feature>
<proteinExistence type="inferred from homology"/>
<keyword evidence="10" id="KW-0347">Helicase</keyword>
<comment type="function">
    <text evidence="16">Involved in mitotic DNA repair and meiotic recombination. Functions in the recombinational DNA repair pathway. Essential for interhomolog gene conversion (GC), but may have a less important role in intersister GC than spn-A/Rad51. In the presence of DNA, spn-A/Rad51 enhances the ATPase activity of okr/Rad54.</text>
</comment>
<dbReference type="Pfam" id="PF00271">
    <property type="entry name" value="Helicase_C"/>
    <property type="match status" value="1"/>
</dbReference>
<dbReference type="CDD" id="cd22254">
    <property type="entry name" value="CSB_WHD"/>
    <property type="match status" value="1"/>
</dbReference>
<keyword evidence="12" id="KW-0238">DNA-binding</keyword>
<evidence type="ECO:0000256" key="3">
    <source>
        <dbReference type="ARBA" id="ARBA00011467"/>
    </source>
</evidence>
<evidence type="ECO:0000313" key="24">
    <source>
        <dbReference type="WBParaSite" id="DME_0000883801-mRNA-1"/>
    </source>
</evidence>
<dbReference type="Gene3D" id="3.40.50.10810">
    <property type="entry name" value="Tandem AAA-ATPase domain"/>
    <property type="match status" value="1"/>
</dbReference>
<dbReference type="AlphaFoldDB" id="A0A0N4ULZ1"/>
<dbReference type="Gene3D" id="3.40.50.300">
    <property type="entry name" value="P-loop containing nucleotide triphosphate hydrolases"/>
    <property type="match status" value="1"/>
</dbReference>
<dbReference type="PROSITE" id="PS51194">
    <property type="entry name" value="HELICASE_CTER"/>
    <property type="match status" value="1"/>
</dbReference>
<protein>
    <recommendedName>
        <fullName evidence="4">DNA repair and recombination protein RAD54-like</fullName>
    </recommendedName>
    <alternativeName>
        <fullName evidence="17">Protein okra</fullName>
    </alternativeName>
</protein>
<comment type="subunit">
    <text evidence="3">Interacts (via N-terminus) with spn-A/Rad51.</text>
</comment>
<dbReference type="CDD" id="cd18000">
    <property type="entry name" value="DEXHc_ERCC6"/>
    <property type="match status" value="1"/>
</dbReference>
<evidence type="ECO:0000256" key="13">
    <source>
        <dbReference type="ARBA" id="ARBA00023204"/>
    </source>
</evidence>
<dbReference type="Proteomes" id="UP000274756">
    <property type="component" value="Unassembled WGS sequence"/>
</dbReference>
<dbReference type="CDD" id="cd18793">
    <property type="entry name" value="SF2_C_SNF"/>
    <property type="match status" value="1"/>
</dbReference>
<dbReference type="Pfam" id="PF25875">
    <property type="entry name" value="WHD_Rad26_CSB"/>
    <property type="match status" value="1"/>
</dbReference>
<evidence type="ECO:0000256" key="9">
    <source>
        <dbReference type="ARBA" id="ARBA00022801"/>
    </source>
</evidence>
<dbReference type="GO" id="GO:0051301">
    <property type="term" value="P:cell division"/>
    <property type="evidence" value="ECO:0007669"/>
    <property type="project" value="UniProtKB-KW"/>
</dbReference>
<dbReference type="FunFam" id="3.40.50.10810:FF:000094">
    <property type="entry name" value="DNA excision repair protein ERCC-6"/>
    <property type="match status" value="1"/>
</dbReference>
<evidence type="ECO:0000256" key="17">
    <source>
        <dbReference type="ARBA" id="ARBA00029956"/>
    </source>
</evidence>
<dbReference type="GO" id="GO:0005524">
    <property type="term" value="F:ATP binding"/>
    <property type="evidence" value="ECO:0007669"/>
    <property type="project" value="InterPro"/>
</dbReference>
<feature type="region of interest" description="Disordered" evidence="18">
    <location>
        <begin position="113"/>
        <end position="176"/>
    </location>
</feature>
<dbReference type="InterPro" id="IPR001650">
    <property type="entry name" value="Helicase_C-like"/>
</dbReference>
<evidence type="ECO:0000256" key="2">
    <source>
        <dbReference type="ARBA" id="ARBA00007025"/>
    </source>
</evidence>
<organism evidence="22 24">
    <name type="scientific">Dracunculus medinensis</name>
    <name type="common">Guinea worm</name>
    <dbReference type="NCBI Taxonomy" id="318479"/>
    <lineage>
        <taxon>Eukaryota</taxon>
        <taxon>Metazoa</taxon>
        <taxon>Ecdysozoa</taxon>
        <taxon>Nematoda</taxon>
        <taxon>Chromadorea</taxon>
        <taxon>Rhabditida</taxon>
        <taxon>Spirurina</taxon>
        <taxon>Dracunculoidea</taxon>
        <taxon>Dracunculidae</taxon>
        <taxon>Dracunculus</taxon>
    </lineage>
</organism>
<evidence type="ECO:0000256" key="7">
    <source>
        <dbReference type="ARBA" id="ARBA00022763"/>
    </source>
</evidence>
<dbReference type="InterPro" id="IPR027417">
    <property type="entry name" value="P-loop_NTPase"/>
</dbReference>
<keyword evidence="13" id="KW-0234">DNA repair</keyword>
<keyword evidence="9" id="KW-0378">Hydrolase</keyword>
<evidence type="ECO:0000313" key="22">
    <source>
        <dbReference type="Proteomes" id="UP000038040"/>
    </source>
</evidence>
<comment type="subcellular location">
    <subcellularLocation>
        <location evidence="1">Nucleus</location>
    </subcellularLocation>
</comment>
<dbReference type="PANTHER" id="PTHR45629:SF7">
    <property type="entry name" value="DNA EXCISION REPAIR PROTEIN ERCC-6-RELATED"/>
    <property type="match status" value="1"/>
</dbReference>
<dbReference type="InterPro" id="IPR000330">
    <property type="entry name" value="SNF2_N"/>
</dbReference>
<dbReference type="WBParaSite" id="DME_0000883801-mRNA-1">
    <property type="protein sequence ID" value="DME_0000883801-mRNA-1"/>
    <property type="gene ID" value="DME_0000883801"/>
</dbReference>
<gene>
    <name evidence="21" type="ORF">DME_LOCUS10494</name>
</gene>
<evidence type="ECO:0000313" key="21">
    <source>
        <dbReference type="EMBL" id="VDN60521.1"/>
    </source>
</evidence>
<evidence type="ECO:0000256" key="18">
    <source>
        <dbReference type="SAM" id="MobiDB-lite"/>
    </source>
</evidence>
<sequence>MSTNEHETNEINKNSSIQLNFDRSCLKKEEIENNVLNDFNGIEVVAYNSSTLEKEFFEQVSAALQHESPSTSSTTANQRNLLFMNILSNDNKSLSKRKRYDVARLNVNHDAKQDEENILDTGESDVESEYVPNSCSDVENSSHSSISNETNRKSQSKSNGNSISKNQRKHFRKLKDDANDSDFEKRIRSYKAKCESNALDDRKLQDDGHYIVKSGFYAPKDCWNRLYRYQKTGVKWLLELHNLAVGGILADEMGLGKTIQVITFLRSLAYTQAINSSVNYDGLGPVLIVCPTTVMHQWLEEFREWFPACRVALLHSSGSFRDGSNKLIKKMSILRKDGAVTITSYGMFLKKHNELTKVNWHYLILDEGHKIRNPEALITRLVKTVRTPHRLIISGSPLQNSLKEIWSLFDFIFPGRLGMLQSFTEKFSIPITQGGYANSNPLQIRIAYKCACTLRDVINPYILRRMKRDVENSITLPSKNEQILFCELTPYQLFVYKQYLSSRECKRIRARKIDPFVGLMSLRKLCNHPDLLIGKPQNSDFEGVEVEDSSFGATCRSGKMQVLKCLLKLWKMQHHKVLLFSQSRQMLSILEKFIIQERYEYLRLDGSTAIGTRQSLIDKFNSDGEIFVFLLTTRVGGLGINLTGANRVVIYDPDWNPSIDIQARERAWRIGQNRSVTIYRLLSSGTIEEKMYHRQIFKLYLSNRVLSNPKQGRFFKTNDLIELFTLNEEKPNSLKSTETAEIFWNAKEINRKNMFDELEMRSKKSTKKKHCASVLIADSDDDDEETKDMIGKYLSPERIEELRRIARRINRVFFMNSNNAVSNSKKTSEIVKSENKEIGKIPYLRKRKWCKIPTDEDEDFNCQNDYVLQKLLKNSALHSALQHDQIAEGIAEERLIEDEANEIAKQASDYLKLTKRPSNILFGLDQPDSAHLPQKPNDSLLQDMEVQQRVNFTATPVRSLQKLTEKKIDRFDRIANNIRSFLLSKNGTATTNEIITVFKDEVHIKDSHVFRSTLKNLCHFKSATCVWILKDEYR</sequence>
<dbReference type="InterPro" id="IPR049730">
    <property type="entry name" value="SNF2/RAD54-like_C"/>
</dbReference>
<keyword evidence="6" id="KW-0547">Nucleotide-binding</keyword>
<dbReference type="InterPro" id="IPR038718">
    <property type="entry name" value="SNF2-like_sf"/>
</dbReference>
<dbReference type="InterPro" id="IPR058951">
    <property type="entry name" value="WHD_Rad26_CSB-like"/>
</dbReference>
<evidence type="ECO:0000256" key="6">
    <source>
        <dbReference type="ARBA" id="ARBA00022741"/>
    </source>
</evidence>
<keyword evidence="7" id="KW-0227">DNA damage</keyword>
<dbReference type="SMART" id="SM00490">
    <property type="entry name" value="HELICc"/>
    <property type="match status" value="1"/>
</dbReference>
<evidence type="ECO:0000256" key="16">
    <source>
        <dbReference type="ARBA" id="ARBA00024776"/>
    </source>
</evidence>
<dbReference type="SMART" id="SM00487">
    <property type="entry name" value="DEXDc"/>
    <property type="match status" value="1"/>
</dbReference>
<reference evidence="24" key="1">
    <citation type="submission" date="2016-04" db="UniProtKB">
        <authorList>
            <consortium name="WormBaseParasite"/>
        </authorList>
    </citation>
    <scope>IDENTIFICATION</scope>
</reference>
<dbReference type="InterPro" id="IPR014001">
    <property type="entry name" value="Helicase_ATP-bd"/>
</dbReference>
<dbReference type="STRING" id="318479.A0A0N4ULZ1"/>
<keyword evidence="11" id="KW-0067">ATP-binding</keyword>
<dbReference type="GO" id="GO:0016787">
    <property type="term" value="F:hydrolase activity"/>
    <property type="evidence" value="ECO:0007669"/>
    <property type="project" value="UniProtKB-KW"/>
</dbReference>
<dbReference type="InterPro" id="IPR050496">
    <property type="entry name" value="SNF2_RAD54_helicase_repair"/>
</dbReference>
<dbReference type="SUPFAM" id="SSF52540">
    <property type="entry name" value="P-loop containing nucleoside triphosphate hydrolases"/>
    <property type="match status" value="2"/>
</dbReference>
<evidence type="ECO:0000256" key="10">
    <source>
        <dbReference type="ARBA" id="ARBA00022806"/>
    </source>
</evidence>
<evidence type="ECO:0000256" key="8">
    <source>
        <dbReference type="ARBA" id="ARBA00022776"/>
    </source>
</evidence>
<dbReference type="GO" id="GO:0006283">
    <property type="term" value="P:transcription-coupled nucleotide-excision repair"/>
    <property type="evidence" value="ECO:0007669"/>
    <property type="project" value="TreeGrafter"/>
</dbReference>
<keyword evidence="23" id="KW-1185">Reference proteome</keyword>
<evidence type="ECO:0000259" key="19">
    <source>
        <dbReference type="PROSITE" id="PS51192"/>
    </source>
</evidence>
<dbReference type="Pfam" id="PF00176">
    <property type="entry name" value="SNF2-rel_dom"/>
    <property type="match status" value="1"/>
</dbReference>
<evidence type="ECO:0000259" key="20">
    <source>
        <dbReference type="PROSITE" id="PS51194"/>
    </source>
</evidence>
<feature type="compositionally biased region" description="Acidic residues" evidence="18">
    <location>
        <begin position="116"/>
        <end position="128"/>
    </location>
</feature>
<comment type="similarity">
    <text evidence="2">Belongs to the SNF2/RAD54 helicase family.</text>
</comment>
<keyword evidence="15" id="KW-0131">Cell cycle</keyword>
<evidence type="ECO:0000256" key="1">
    <source>
        <dbReference type="ARBA" id="ARBA00004123"/>
    </source>
</evidence>
<keyword evidence="5" id="KW-0132">Cell division</keyword>
<evidence type="ECO:0000256" key="5">
    <source>
        <dbReference type="ARBA" id="ARBA00022618"/>
    </source>
</evidence>
<dbReference type="Proteomes" id="UP000038040">
    <property type="component" value="Unplaced"/>
</dbReference>
<evidence type="ECO:0000256" key="12">
    <source>
        <dbReference type="ARBA" id="ARBA00023125"/>
    </source>
</evidence>
<dbReference type="PROSITE" id="PS51192">
    <property type="entry name" value="HELICASE_ATP_BIND_1"/>
    <property type="match status" value="1"/>
</dbReference>
<keyword evidence="8" id="KW-0498">Mitosis</keyword>
<keyword evidence="14" id="KW-0539">Nucleus</keyword>
<dbReference type="PANTHER" id="PTHR45629">
    <property type="entry name" value="SNF2/RAD54 FAMILY MEMBER"/>
    <property type="match status" value="1"/>
</dbReference>
<evidence type="ECO:0000256" key="4">
    <source>
        <dbReference type="ARBA" id="ARBA00015341"/>
    </source>
</evidence>
<dbReference type="EMBL" id="UYYG01001220">
    <property type="protein sequence ID" value="VDN60521.1"/>
    <property type="molecule type" value="Genomic_DNA"/>
</dbReference>
<evidence type="ECO:0000256" key="11">
    <source>
        <dbReference type="ARBA" id="ARBA00022840"/>
    </source>
</evidence>
<feature type="compositionally biased region" description="Polar residues" evidence="18">
    <location>
        <begin position="131"/>
        <end position="149"/>
    </location>
</feature>
<evidence type="ECO:0000313" key="23">
    <source>
        <dbReference type="Proteomes" id="UP000274756"/>
    </source>
</evidence>
<evidence type="ECO:0000256" key="14">
    <source>
        <dbReference type="ARBA" id="ARBA00023242"/>
    </source>
</evidence>
<dbReference type="GO" id="GO:0005634">
    <property type="term" value="C:nucleus"/>
    <property type="evidence" value="ECO:0007669"/>
    <property type="project" value="TreeGrafter"/>
</dbReference>
<feature type="compositionally biased region" description="Polar residues" evidence="18">
    <location>
        <begin position="156"/>
        <end position="165"/>
    </location>
</feature>
<name>A0A0N4ULZ1_DRAME</name>
<reference evidence="21 23" key="2">
    <citation type="submission" date="2018-11" db="EMBL/GenBank/DDBJ databases">
        <authorList>
            <consortium name="Pathogen Informatics"/>
        </authorList>
    </citation>
    <scope>NUCLEOTIDE SEQUENCE [LARGE SCALE GENOMIC DNA]</scope>
</reference>
<accession>A0A0N4ULZ1</accession>
<dbReference type="GO" id="GO:0008094">
    <property type="term" value="F:ATP-dependent activity, acting on DNA"/>
    <property type="evidence" value="ECO:0007669"/>
    <property type="project" value="TreeGrafter"/>
</dbReference>
<evidence type="ECO:0000256" key="15">
    <source>
        <dbReference type="ARBA" id="ARBA00023306"/>
    </source>
</evidence>